<feature type="transmembrane region" description="Helical" evidence="5">
    <location>
        <begin position="76"/>
        <end position="94"/>
    </location>
</feature>
<name>A0A7R9QEV8_9ACAR</name>
<dbReference type="Gene3D" id="1.20.1250.20">
    <property type="entry name" value="MFS general substrate transporter like domains"/>
    <property type="match status" value="1"/>
</dbReference>
<dbReference type="Pfam" id="PF07690">
    <property type="entry name" value="MFS_1"/>
    <property type="match status" value="1"/>
</dbReference>
<keyword evidence="7" id="KW-1185">Reference proteome</keyword>
<dbReference type="EMBL" id="CAJPIZ010029018">
    <property type="protein sequence ID" value="CAG2119592.1"/>
    <property type="molecule type" value="Genomic_DNA"/>
</dbReference>
<gene>
    <name evidence="6" type="ORF">OSB1V03_LOCUS19540</name>
</gene>
<dbReference type="EMBL" id="OC883593">
    <property type="protein sequence ID" value="CAD7643327.1"/>
    <property type="molecule type" value="Genomic_DNA"/>
</dbReference>
<evidence type="ECO:0000256" key="1">
    <source>
        <dbReference type="ARBA" id="ARBA00004141"/>
    </source>
</evidence>
<keyword evidence="3 5" id="KW-1133">Transmembrane helix</keyword>
<dbReference type="Proteomes" id="UP000759131">
    <property type="component" value="Unassembled WGS sequence"/>
</dbReference>
<evidence type="ECO:0000256" key="5">
    <source>
        <dbReference type="SAM" id="Phobius"/>
    </source>
</evidence>
<sequence length="240" mass="25880">WLDGWPAVFYVISVAHIPWAILWVLCVENTPLISNTNGIIKCSDRELKYIYYNRTSFGAPKRSSSAPWRRIFTSRAVWGVVIGKVCASWGYYLYQTKMPSYLDKVFGISLLNNGLFNAMTSLATGVTMACGGPLSALVIKRYATGGRLSRTRVRKIFESTALLGPAVCLAIITGVGCHSGAVVGLLITALFLYGFVTGGEFSIYGEFTPDYSGTVFGIAATLSAVPAFVGPYVVGVILGD</sequence>
<feature type="non-terminal residue" evidence="6">
    <location>
        <position position="240"/>
    </location>
</feature>
<dbReference type="GO" id="GO:0016020">
    <property type="term" value="C:membrane"/>
    <property type="evidence" value="ECO:0007669"/>
    <property type="project" value="UniProtKB-SubCell"/>
</dbReference>
<evidence type="ECO:0000256" key="4">
    <source>
        <dbReference type="ARBA" id="ARBA00023136"/>
    </source>
</evidence>
<feature type="transmembrane region" description="Helical" evidence="5">
    <location>
        <begin position="160"/>
        <end position="193"/>
    </location>
</feature>
<organism evidence="6">
    <name type="scientific">Medioppia subpectinata</name>
    <dbReference type="NCBI Taxonomy" id="1979941"/>
    <lineage>
        <taxon>Eukaryota</taxon>
        <taxon>Metazoa</taxon>
        <taxon>Ecdysozoa</taxon>
        <taxon>Arthropoda</taxon>
        <taxon>Chelicerata</taxon>
        <taxon>Arachnida</taxon>
        <taxon>Acari</taxon>
        <taxon>Acariformes</taxon>
        <taxon>Sarcoptiformes</taxon>
        <taxon>Oribatida</taxon>
        <taxon>Brachypylina</taxon>
        <taxon>Oppioidea</taxon>
        <taxon>Oppiidae</taxon>
        <taxon>Medioppia</taxon>
    </lineage>
</organism>
<dbReference type="SUPFAM" id="SSF103473">
    <property type="entry name" value="MFS general substrate transporter"/>
    <property type="match status" value="1"/>
</dbReference>
<dbReference type="PANTHER" id="PTHR11662:SF399">
    <property type="entry name" value="FI19708P1-RELATED"/>
    <property type="match status" value="1"/>
</dbReference>
<evidence type="ECO:0000313" key="6">
    <source>
        <dbReference type="EMBL" id="CAD7643327.1"/>
    </source>
</evidence>
<dbReference type="OrthoDB" id="6493426at2759"/>
<evidence type="ECO:0000313" key="7">
    <source>
        <dbReference type="Proteomes" id="UP000759131"/>
    </source>
</evidence>
<feature type="non-terminal residue" evidence="6">
    <location>
        <position position="1"/>
    </location>
</feature>
<dbReference type="GO" id="GO:0022857">
    <property type="term" value="F:transmembrane transporter activity"/>
    <property type="evidence" value="ECO:0007669"/>
    <property type="project" value="InterPro"/>
</dbReference>
<feature type="transmembrane region" description="Helical" evidence="5">
    <location>
        <begin position="114"/>
        <end position="139"/>
    </location>
</feature>
<dbReference type="InterPro" id="IPR050382">
    <property type="entry name" value="MFS_Na/Anion_cotransporter"/>
</dbReference>
<accession>A0A7R9QEV8</accession>
<proteinExistence type="predicted"/>
<dbReference type="InterPro" id="IPR036259">
    <property type="entry name" value="MFS_trans_sf"/>
</dbReference>
<evidence type="ECO:0000256" key="2">
    <source>
        <dbReference type="ARBA" id="ARBA00022692"/>
    </source>
</evidence>
<feature type="transmembrane region" description="Helical" evidence="5">
    <location>
        <begin position="6"/>
        <end position="27"/>
    </location>
</feature>
<evidence type="ECO:0000256" key="3">
    <source>
        <dbReference type="ARBA" id="ARBA00022989"/>
    </source>
</evidence>
<keyword evidence="2 5" id="KW-0812">Transmembrane</keyword>
<dbReference type="AlphaFoldDB" id="A0A7R9QEV8"/>
<protein>
    <submittedName>
        <fullName evidence="6">Uncharacterized protein</fullName>
    </submittedName>
</protein>
<reference evidence="6" key="1">
    <citation type="submission" date="2020-11" db="EMBL/GenBank/DDBJ databases">
        <authorList>
            <person name="Tran Van P."/>
        </authorList>
    </citation>
    <scope>NUCLEOTIDE SEQUENCE</scope>
</reference>
<keyword evidence="4 5" id="KW-0472">Membrane</keyword>
<dbReference type="PANTHER" id="PTHR11662">
    <property type="entry name" value="SOLUTE CARRIER FAMILY 17"/>
    <property type="match status" value="1"/>
</dbReference>
<dbReference type="InterPro" id="IPR011701">
    <property type="entry name" value="MFS"/>
</dbReference>
<feature type="transmembrane region" description="Helical" evidence="5">
    <location>
        <begin position="213"/>
        <end position="238"/>
    </location>
</feature>
<comment type="subcellular location">
    <subcellularLocation>
        <location evidence="1">Membrane</location>
        <topology evidence="1">Multi-pass membrane protein</topology>
    </subcellularLocation>
</comment>